<name>A0ABP6WZH2_9ACTN</name>
<dbReference type="EMBL" id="BAABAA010000003">
    <property type="protein sequence ID" value="GAA3558553.1"/>
    <property type="molecule type" value="Genomic_DNA"/>
</dbReference>
<dbReference type="InterPro" id="IPR009351">
    <property type="entry name" value="AlkZ-like"/>
</dbReference>
<sequence length="381" mass="42041">MSPGSPLKVSAEELNRATLARQLLLEREALDPVEGTRRIVAIQAQQAASPYIALWNRLTDFKAADLDTAFTEGQLVKATLMRFTLHAVHRDDHLPLHTAMQATLRGRLTQSRAGGLPLGDAHDLIPGLLEFTKEPRTNAEIEQWLGEQGDVPGKDVWWGLRSFVPVVHAPTGGPWSFGQRPLYVASPQPFPYSEELAAEALETLVWRYLEGFGPASMADVAQFASVHRTRAKAAIASLLDKLIVLEGPAGEQLYDVPDAPRPPAKTPAPPRLMAMWDSTLLAYADRSRIVPTEYKSIVTRTNGDVLPTILVDGHVAGLWRPTPAGIEAITFRRQPAKVWKALRAEAESLTALLADRDPAVYSRYNNWWSKLPAGHHRMLTS</sequence>
<accession>A0ABP6WZH2</accession>
<gene>
    <name evidence="1" type="ORF">GCM10022235_28360</name>
</gene>
<protein>
    <submittedName>
        <fullName evidence="1">Winged helix DNA-binding domain-containing protein</fullName>
    </submittedName>
</protein>
<keyword evidence="2" id="KW-1185">Reference proteome</keyword>
<proteinExistence type="predicted"/>
<evidence type="ECO:0000313" key="1">
    <source>
        <dbReference type="EMBL" id="GAA3558553.1"/>
    </source>
</evidence>
<keyword evidence="1" id="KW-0238">DNA-binding</keyword>
<dbReference type="PANTHER" id="PTHR38479:SF2">
    <property type="entry name" value="WINGED HELIX DNA-BINDING DOMAIN-CONTAINING PROTEIN"/>
    <property type="match status" value="1"/>
</dbReference>
<dbReference type="GO" id="GO:0003677">
    <property type="term" value="F:DNA binding"/>
    <property type="evidence" value="ECO:0007669"/>
    <property type="project" value="UniProtKB-KW"/>
</dbReference>
<dbReference type="PANTHER" id="PTHR38479">
    <property type="entry name" value="LMO0824 PROTEIN"/>
    <property type="match status" value="1"/>
</dbReference>
<dbReference type="Pfam" id="PF06224">
    <property type="entry name" value="AlkZ-like"/>
    <property type="match status" value="1"/>
</dbReference>
<dbReference type="RefSeq" id="WP_344840824.1">
    <property type="nucleotide sequence ID" value="NZ_BAABAA010000003.1"/>
</dbReference>
<dbReference type="Proteomes" id="UP001501222">
    <property type="component" value="Unassembled WGS sequence"/>
</dbReference>
<comment type="caution">
    <text evidence="1">The sequence shown here is derived from an EMBL/GenBank/DDBJ whole genome shotgun (WGS) entry which is preliminary data.</text>
</comment>
<reference evidence="2" key="1">
    <citation type="journal article" date="2019" name="Int. J. Syst. Evol. Microbiol.">
        <title>The Global Catalogue of Microorganisms (GCM) 10K type strain sequencing project: providing services to taxonomists for standard genome sequencing and annotation.</title>
        <authorList>
            <consortium name="The Broad Institute Genomics Platform"/>
            <consortium name="The Broad Institute Genome Sequencing Center for Infectious Disease"/>
            <person name="Wu L."/>
            <person name="Ma J."/>
        </authorList>
    </citation>
    <scope>NUCLEOTIDE SEQUENCE [LARGE SCALE GENOMIC DNA]</scope>
    <source>
        <strain evidence="2">JCM 16928</strain>
    </source>
</reference>
<organism evidence="1 2">
    <name type="scientific">Kribbella ginsengisoli</name>
    <dbReference type="NCBI Taxonomy" id="363865"/>
    <lineage>
        <taxon>Bacteria</taxon>
        <taxon>Bacillati</taxon>
        <taxon>Actinomycetota</taxon>
        <taxon>Actinomycetes</taxon>
        <taxon>Propionibacteriales</taxon>
        <taxon>Kribbellaceae</taxon>
        <taxon>Kribbella</taxon>
    </lineage>
</organism>
<evidence type="ECO:0000313" key="2">
    <source>
        <dbReference type="Proteomes" id="UP001501222"/>
    </source>
</evidence>